<evidence type="ECO:0000256" key="3">
    <source>
        <dbReference type="ARBA" id="ARBA00022705"/>
    </source>
</evidence>
<sequence length="250" mass="28370">MALAEQLQLDSLISTAPALSRQAVYQEWSYMDFQEYLLHEEKLACHQLKQAMYTRMAAFPAVKTFEEYDFTFATRAPQKQLQSLRSLSFIKRNEKVVLLGPSDVGKTHLAIAMGYGVVWAGIKVHFATAADLLLQLSTVQRQGRYKNTLQRGVMTPRLLIIDEIGYLPFSQEEAKLFFQVVAKRYEKSATILTSNLPFGPWDQMFTGDAALTSAVLDRILHHSHVVQIKGESYRLKQKRKTGVIAEAKPE</sequence>
<evidence type="ECO:0000256" key="2">
    <source>
        <dbReference type="ARBA" id="ARBA00022515"/>
    </source>
</evidence>
<dbReference type="PIRSF" id="PIRSF003073">
    <property type="entry name" value="DNAC_TnpB_IstB"/>
    <property type="match status" value="1"/>
</dbReference>
<dbReference type="GO" id="GO:0003677">
    <property type="term" value="F:DNA binding"/>
    <property type="evidence" value="ECO:0007669"/>
    <property type="project" value="UniProtKB-KW"/>
</dbReference>
<dbReference type="GO" id="GO:0005524">
    <property type="term" value="F:ATP binding"/>
    <property type="evidence" value="ECO:0007669"/>
    <property type="project" value="UniProtKB-KW"/>
</dbReference>
<evidence type="ECO:0000256" key="10">
    <source>
        <dbReference type="ARBA" id="ARBA00045009"/>
    </source>
</evidence>
<accession>A0AAE7EM96</accession>
<proteinExistence type="inferred from homology"/>
<evidence type="ECO:0000256" key="1">
    <source>
        <dbReference type="ARBA" id="ARBA00008059"/>
    </source>
</evidence>
<dbReference type="Proteomes" id="UP000503464">
    <property type="component" value="Chromosome"/>
</dbReference>
<evidence type="ECO:0000313" key="13">
    <source>
        <dbReference type="EMBL" id="QKJ61518.1"/>
    </source>
</evidence>
<dbReference type="InterPro" id="IPR027417">
    <property type="entry name" value="P-loop_NTPase"/>
</dbReference>
<keyword evidence="3" id="KW-0235">DNA replication</keyword>
<keyword evidence="2" id="KW-0639">Primosome</keyword>
<comment type="similarity">
    <text evidence="8">Belongs to the DnaC family.</text>
</comment>
<evidence type="ECO:0000259" key="12">
    <source>
        <dbReference type="SMART" id="SM00382"/>
    </source>
</evidence>
<dbReference type="InterPro" id="IPR002611">
    <property type="entry name" value="IstB_ATP-bd"/>
</dbReference>
<dbReference type="FunFam" id="3.40.50.300:FF:000606">
    <property type="entry name" value="IS100 transposase orfB"/>
    <property type="match status" value="1"/>
</dbReference>
<evidence type="ECO:0000256" key="5">
    <source>
        <dbReference type="ARBA" id="ARBA00022801"/>
    </source>
</evidence>
<dbReference type="PANTHER" id="PTHR30050">
    <property type="entry name" value="CHROMOSOMAL REPLICATION INITIATOR PROTEIN DNAA"/>
    <property type="match status" value="1"/>
</dbReference>
<dbReference type="SUPFAM" id="SSF52540">
    <property type="entry name" value="P-loop containing nucleoside triphosphate hydrolases"/>
    <property type="match status" value="1"/>
</dbReference>
<keyword evidence="4" id="KW-0547">Nucleotide-binding</keyword>
<dbReference type="EMBL" id="CP054160">
    <property type="protein sequence ID" value="QKJ61518.1"/>
    <property type="molecule type" value="Genomic_DNA"/>
</dbReference>
<evidence type="ECO:0000256" key="9">
    <source>
        <dbReference type="ARBA" id="ARBA00044977"/>
    </source>
</evidence>
<dbReference type="PANTHER" id="PTHR30050:SF9">
    <property type="entry name" value="DNA REPLICATION PROTEIN DNAC"/>
    <property type="match status" value="1"/>
</dbReference>
<evidence type="ECO:0000256" key="8">
    <source>
        <dbReference type="ARBA" id="ARBA00038338"/>
    </source>
</evidence>
<evidence type="ECO:0000313" key="14">
    <source>
        <dbReference type="Proteomes" id="UP000503464"/>
    </source>
</evidence>
<dbReference type="GO" id="GO:0016787">
    <property type="term" value="F:hydrolase activity"/>
    <property type="evidence" value="ECO:0007669"/>
    <property type="project" value="UniProtKB-KW"/>
</dbReference>
<feature type="domain" description="AAA+ ATPase" evidence="12">
    <location>
        <begin position="92"/>
        <end position="226"/>
    </location>
</feature>
<keyword evidence="7" id="KW-0238">DNA-binding</keyword>
<gene>
    <name evidence="13" type="primary">istB</name>
    <name evidence="13" type="ORF">G9399_19905</name>
</gene>
<dbReference type="InterPro" id="IPR047661">
    <property type="entry name" value="IstB"/>
</dbReference>
<dbReference type="InterPro" id="IPR028350">
    <property type="entry name" value="DNAC/IstB-like"/>
</dbReference>
<evidence type="ECO:0000256" key="11">
    <source>
        <dbReference type="ARBA" id="ARBA00048778"/>
    </source>
</evidence>
<reference evidence="14" key="1">
    <citation type="submission" date="2020-03" db="EMBL/GenBank/DDBJ databases">
        <title>Genome sequences of seven Enterobacteriaceae strains isolated from Canadian wastewater treatment facilities.</title>
        <authorList>
            <person name="Huang H."/>
            <person name="Chmara J.T."/>
            <person name="Duceppe M.-O."/>
        </authorList>
    </citation>
    <scope>NUCLEOTIDE SEQUENCE [LARGE SCALE GENOMIC DNA]</scope>
    <source>
        <strain evidence="14">Biosolid 3</strain>
    </source>
</reference>
<protein>
    <recommendedName>
        <fullName evidence="9">Replicative helicase loader DnaC</fullName>
    </recommendedName>
    <alternativeName>
        <fullName evidence="10">DNA replication protein DnaC</fullName>
    </alternativeName>
</protein>
<dbReference type="NCBIfam" id="NF038214">
    <property type="entry name" value="IS21_help_AAA"/>
    <property type="match status" value="1"/>
</dbReference>
<dbReference type="InterPro" id="IPR003593">
    <property type="entry name" value="AAA+_ATPase"/>
</dbReference>
<name>A0AAE7EM96_SERFO</name>
<dbReference type="GO" id="GO:0006269">
    <property type="term" value="P:DNA replication, synthesis of primer"/>
    <property type="evidence" value="ECO:0007669"/>
    <property type="project" value="UniProtKB-KW"/>
</dbReference>
<keyword evidence="5" id="KW-0378">Hydrolase</keyword>
<comment type="catalytic activity">
    <reaction evidence="11">
        <text>ATP + H2O = ADP + phosphate + H(+)</text>
        <dbReference type="Rhea" id="RHEA:13065"/>
        <dbReference type="ChEBI" id="CHEBI:15377"/>
        <dbReference type="ChEBI" id="CHEBI:15378"/>
        <dbReference type="ChEBI" id="CHEBI:30616"/>
        <dbReference type="ChEBI" id="CHEBI:43474"/>
        <dbReference type="ChEBI" id="CHEBI:456216"/>
    </reaction>
    <physiologicalReaction direction="left-to-right" evidence="11">
        <dbReference type="Rhea" id="RHEA:13066"/>
    </physiologicalReaction>
</comment>
<evidence type="ECO:0000256" key="6">
    <source>
        <dbReference type="ARBA" id="ARBA00022840"/>
    </source>
</evidence>
<comment type="similarity">
    <text evidence="1">Belongs to the IS21/IS1162 putative ATP-binding protein family.</text>
</comment>
<dbReference type="Gene3D" id="3.40.50.300">
    <property type="entry name" value="P-loop containing nucleotide triphosphate hydrolases"/>
    <property type="match status" value="1"/>
</dbReference>
<organism evidence="13 14">
    <name type="scientific">Serratia fonticola</name>
    <dbReference type="NCBI Taxonomy" id="47917"/>
    <lineage>
        <taxon>Bacteria</taxon>
        <taxon>Pseudomonadati</taxon>
        <taxon>Pseudomonadota</taxon>
        <taxon>Gammaproteobacteria</taxon>
        <taxon>Enterobacterales</taxon>
        <taxon>Yersiniaceae</taxon>
        <taxon>Serratia</taxon>
    </lineage>
</organism>
<evidence type="ECO:0000256" key="7">
    <source>
        <dbReference type="ARBA" id="ARBA00023125"/>
    </source>
</evidence>
<dbReference type="NCBIfam" id="NF006616">
    <property type="entry name" value="PRK09183.1"/>
    <property type="match status" value="1"/>
</dbReference>
<dbReference type="RefSeq" id="WP_173410226.1">
    <property type="nucleotide sequence ID" value="NZ_CP054160.3"/>
</dbReference>
<dbReference type="AlphaFoldDB" id="A0AAE7EM96"/>
<keyword evidence="6" id="KW-0067">ATP-binding</keyword>
<dbReference type="CDD" id="cd00009">
    <property type="entry name" value="AAA"/>
    <property type="match status" value="1"/>
</dbReference>
<dbReference type="Pfam" id="PF01695">
    <property type="entry name" value="IstB_IS21"/>
    <property type="match status" value="1"/>
</dbReference>
<dbReference type="SMART" id="SM00382">
    <property type="entry name" value="AAA"/>
    <property type="match status" value="1"/>
</dbReference>
<dbReference type="GO" id="GO:1990077">
    <property type="term" value="C:primosome complex"/>
    <property type="evidence" value="ECO:0007669"/>
    <property type="project" value="UniProtKB-KW"/>
</dbReference>
<evidence type="ECO:0000256" key="4">
    <source>
        <dbReference type="ARBA" id="ARBA00022741"/>
    </source>
</evidence>